<sequence>MTSHHPSTSFDGDVVVALGEDYPELRESVRRICAGFPGEYWRDLDNRSGYPTEFVKALTEAGYLGALIPEEYGGSGLPLRAAAVILEEINASGCTASPAHAQMYIMGTLLRHGSEEQKRRYLPGIASGELRLQAFGVTEPTTGSDTTQLKTRAERQGNGHYIVNGQKVWTSRALHSDLMLLLARTTPLDQVKKRTDGLSVFLVDLREAKGKGIDIRPIKALINHNTTEVFIENLVVPAENLIGEEGQGFRYILDGMNAERILVASECVGDGRWLLKKGVAYANERVVFGRPIGQNQGIQFPLARAYAELEAADMMCRRAAALFAAGRPCGEDANIAKLLASEATWKAADTALQTHGGFGFAQEYDIERKWREVRIYQTAPISTNMVLAYVAQHVLGLPRSY</sequence>
<dbReference type="SUPFAM" id="SSF47203">
    <property type="entry name" value="Acyl-CoA dehydrogenase C-terminal domain-like"/>
    <property type="match status" value="1"/>
</dbReference>
<evidence type="ECO:0000259" key="8">
    <source>
        <dbReference type="Pfam" id="PF02770"/>
    </source>
</evidence>
<evidence type="ECO:0000259" key="7">
    <source>
        <dbReference type="Pfam" id="PF00441"/>
    </source>
</evidence>
<keyword evidence="3 6" id="KW-0285">Flavoprotein</keyword>
<dbReference type="Pfam" id="PF02771">
    <property type="entry name" value="Acyl-CoA_dh_N"/>
    <property type="match status" value="1"/>
</dbReference>
<evidence type="ECO:0000256" key="6">
    <source>
        <dbReference type="RuleBase" id="RU362125"/>
    </source>
</evidence>
<dbReference type="InterPro" id="IPR006091">
    <property type="entry name" value="Acyl-CoA_Oxase/DH_mid-dom"/>
</dbReference>
<feature type="domain" description="Acyl-CoA oxidase/dehydrogenase middle" evidence="8">
    <location>
        <begin position="134"/>
        <end position="233"/>
    </location>
</feature>
<keyword evidence="11" id="KW-1185">Reference proteome</keyword>
<evidence type="ECO:0000256" key="3">
    <source>
        <dbReference type="ARBA" id="ARBA00022630"/>
    </source>
</evidence>
<dbReference type="PANTHER" id="PTHR43884:SF20">
    <property type="entry name" value="ACYL-COA DEHYDROGENASE FADE28"/>
    <property type="match status" value="1"/>
</dbReference>
<dbReference type="GO" id="GO:0016491">
    <property type="term" value="F:oxidoreductase activity"/>
    <property type="evidence" value="ECO:0007669"/>
    <property type="project" value="UniProtKB-KW"/>
</dbReference>
<dbReference type="Proteomes" id="UP001595976">
    <property type="component" value="Unassembled WGS sequence"/>
</dbReference>
<dbReference type="InterPro" id="IPR009075">
    <property type="entry name" value="AcylCo_DH/oxidase_C"/>
</dbReference>
<dbReference type="PANTHER" id="PTHR43884">
    <property type="entry name" value="ACYL-COA DEHYDROGENASE"/>
    <property type="match status" value="1"/>
</dbReference>
<evidence type="ECO:0000256" key="1">
    <source>
        <dbReference type="ARBA" id="ARBA00001974"/>
    </source>
</evidence>
<keyword evidence="4 6" id="KW-0274">FAD</keyword>
<evidence type="ECO:0000259" key="9">
    <source>
        <dbReference type="Pfam" id="PF02771"/>
    </source>
</evidence>
<dbReference type="InterPro" id="IPR009100">
    <property type="entry name" value="AcylCoA_DH/oxidase_NM_dom_sf"/>
</dbReference>
<protein>
    <submittedName>
        <fullName evidence="10">Acyl-CoA dehydrogenase family protein</fullName>
        <ecNumber evidence="10">1.-.-.-</ecNumber>
    </submittedName>
</protein>
<dbReference type="InterPro" id="IPR013786">
    <property type="entry name" value="AcylCoA_DH/ox_N"/>
</dbReference>
<dbReference type="InterPro" id="IPR036250">
    <property type="entry name" value="AcylCo_DH-like_C"/>
</dbReference>
<dbReference type="EC" id="1.-.-.-" evidence="10"/>
<dbReference type="Gene3D" id="1.10.540.10">
    <property type="entry name" value="Acyl-CoA dehydrogenase/oxidase, N-terminal domain"/>
    <property type="match status" value="1"/>
</dbReference>
<dbReference type="InterPro" id="IPR037069">
    <property type="entry name" value="AcylCoA_DH/ox_N_sf"/>
</dbReference>
<dbReference type="Pfam" id="PF02770">
    <property type="entry name" value="Acyl-CoA_dh_M"/>
    <property type="match status" value="1"/>
</dbReference>
<dbReference type="Gene3D" id="2.40.110.10">
    <property type="entry name" value="Butyryl-CoA Dehydrogenase, subunit A, domain 2"/>
    <property type="match status" value="1"/>
</dbReference>
<comment type="caution">
    <text evidence="10">The sequence shown here is derived from an EMBL/GenBank/DDBJ whole genome shotgun (WGS) entry which is preliminary data.</text>
</comment>
<comment type="cofactor">
    <cofactor evidence="1 6">
        <name>FAD</name>
        <dbReference type="ChEBI" id="CHEBI:57692"/>
    </cofactor>
</comment>
<dbReference type="PROSITE" id="PS00073">
    <property type="entry name" value="ACYL_COA_DH_2"/>
    <property type="match status" value="1"/>
</dbReference>
<accession>A0ABW0F3E6</accession>
<dbReference type="InterPro" id="IPR046373">
    <property type="entry name" value="Acyl-CoA_Oxase/DH_mid-dom_sf"/>
</dbReference>
<evidence type="ECO:0000313" key="11">
    <source>
        <dbReference type="Proteomes" id="UP001595976"/>
    </source>
</evidence>
<evidence type="ECO:0000313" key="10">
    <source>
        <dbReference type="EMBL" id="MFC5293501.1"/>
    </source>
</evidence>
<name>A0ABW0F3E6_9HYPH</name>
<keyword evidence="5 6" id="KW-0560">Oxidoreductase</keyword>
<dbReference type="EMBL" id="JBHSLI010000004">
    <property type="protein sequence ID" value="MFC5293501.1"/>
    <property type="molecule type" value="Genomic_DNA"/>
</dbReference>
<dbReference type="Gene3D" id="1.20.140.10">
    <property type="entry name" value="Butyryl-CoA Dehydrogenase, subunit A, domain 3"/>
    <property type="match status" value="1"/>
</dbReference>
<evidence type="ECO:0000256" key="5">
    <source>
        <dbReference type="ARBA" id="ARBA00023002"/>
    </source>
</evidence>
<dbReference type="RefSeq" id="WP_158443961.1">
    <property type="nucleotide sequence ID" value="NZ_JAOAOS010000013.1"/>
</dbReference>
<comment type="similarity">
    <text evidence="2 6">Belongs to the acyl-CoA dehydrogenase family.</text>
</comment>
<gene>
    <name evidence="10" type="ORF">ACFPK2_10930</name>
</gene>
<reference evidence="11" key="1">
    <citation type="journal article" date="2019" name="Int. J. Syst. Evol. Microbiol.">
        <title>The Global Catalogue of Microorganisms (GCM) 10K type strain sequencing project: providing services to taxonomists for standard genome sequencing and annotation.</title>
        <authorList>
            <consortium name="The Broad Institute Genomics Platform"/>
            <consortium name="The Broad Institute Genome Sequencing Center for Infectious Disease"/>
            <person name="Wu L."/>
            <person name="Ma J."/>
        </authorList>
    </citation>
    <scope>NUCLEOTIDE SEQUENCE [LARGE SCALE GENOMIC DNA]</scope>
    <source>
        <strain evidence="11">CGMCC 1.15643</strain>
    </source>
</reference>
<dbReference type="PIRSF" id="PIRSF016578">
    <property type="entry name" value="HsaA"/>
    <property type="match status" value="1"/>
</dbReference>
<dbReference type="SUPFAM" id="SSF56645">
    <property type="entry name" value="Acyl-CoA dehydrogenase NM domain-like"/>
    <property type="match status" value="1"/>
</dbReference>
<organism evidence="10 11">
    <name type="scientific">Bosea minatitlanensis</name>
    <dbReference type="NCBI Taxonomy" id="128782"/>
    <lineage>
        <taxon>Bacteria</taxon>
        <taxon>Pseudomonadati</taxon>
        <taxon>Pseudomonadota</taxon>
        <taxon>Alphaproteobacteria</taxon>
        <taxon>Hyphomicrobiales</taxon>
        <taxon>Boseaceae</taxon>
        <taxon>Bosea</taxon>
    </lineage>
</organism>
<feature type="domain" description="Acyl-CoA dehydrogenase/oxidase C-terminal" evidence="7">
    <location>
        <begin position="246"/>
        <end position="380"/>
    </location>
</feature>
<evidence type="ECO:0000256" key="2">
    <source>
        <dbReference type="ARBA" id="ARBA00009347"/>
    </source>
</evidence>
<dbReference type="Pfam" id="PF00441">
    <property type="entry name" value="Acyl-CoA_dh_1"/>
    <property type="match status" value="1"/>
</dbReference>
<evidence type="ECO:0000256" key="4">
    <source>
        <dbReference type="ARBA" id="ARBA00022827"/>
    </source>
</evidence>
<feature type="domain" description="Acyl-CoA dehydrogenase/oxidase N-terminal" evidence="9">
    <location>
        <begin position="21"/>
        <end position="129"/>
    </location>
</feature>
<dbReference type="InterPro" id="IPR006089">
    <property type="entry name" value="Acyl-CoA_DH_CS"/>
</dbReference>
<proteinExistence type="inferred from homology"/>